<dbReference type="Proteomes" id="UP001312908">
    <property type="component" value="Unassembled WGS sequence"/>
</dbReference>
<keyword evidence="2" id="KW-1185">Reference proteome</keyword>
<protein>
    <submittedName>
        <fullName evidence="1">Uncharacterized protein</fullName>
    </submittedName>
</protein>
<accession>A0ABU7U481</accession>
<evidence type="ECO:0000313" key="2">
    <source>
        <dbReference type="Proteomes" id="UP001312908"/>
    </source>
</evidence>
<proteinExistence type="predicted"/>
<evidence type="ECO:0000313" key="1">
    <source>
        <dbReference type="EMBL" id="MEE8659660.1"/>
    </source>
</evidence>
<name>A0ABU7U481_9PROT</name>
<reference evidence="1 2" key="1">
    <citation type="submission" date="2023-10" db="EMBL/GenBank/DDBJ databases">
        <title>Sorlinia euscelidii gen. nov., sp. nov., an acetic acid bacteria isolated from the gut of Euscelidius variegatus emitter.</title>
        <authorList>
            <person name="Michoud G."/>
            <person name="Marasco R."/>
            <person name="Seferji K."/>
            <person name="Gonella E."/>
            <person name="Garuglieri E."/>
            <person name="Alma A."/>
            <person name="Mapelli F."/>
            <person name="Borin S."/>
            <person name="Daffonchio D."/>
            <person name="Crotti E."/>
        </authorList>
    </citation>
    <scope>NUCLEOTIDE SEQUENCE [LARGE SCALE GENOMIC DNA]</scope>
    <source>
        <strain evidence="1 2">EV16P</strain>
    </source>
</reference>
<organism evidence="1 2">
    <name type="scientific">Sorlinia euscelidii</name>
    <dbReference type="NCBI Taxonomy" id="3081148"/>
    <lineage>
        <taxon>Bacteria</taxon>
        <taxon>Pseudomonadati</taxon>
        <taxon>Pseudomonadota</taxon>
        <taxon>Alphaproteobacteria</taxon>
        <taxon>Acetobacterales</taxon>
        <taxon>Acetobacteraceae</taxon>
        <taxon>Sorlinia</taxon>
    </lineage>
</organism>
<gene>
    <name evidence="1" type="ORF">DOFOFD_11680</name>
</gene>
<dbReference type="EMBL" id="JAWJZY010000007">
    <property type="protein sequence ID" value="MEE8659660.1"/>
    <property type="molecule type" value="Genomic_DNA"/>
</dbReference>
<comment type="caution">
    <text evidence="1">The sequence shown here is derived from an EMBL/GenBank/DDBJ whole genome shotgun (WGS) entry which is preliminary data.</text>
</comment>
<sequence length="63" mass="6674">MPLVTVPDNPKGLPIATTLSPVRAVSLSPKVTAGSFPSGLTRRTARSVRWSRPMMCAGRIVPS</sequence>